<dbReference type="OrthoDB" id="3870679at2759"/>
<feature type="region of interest" description="Disordered" evidence="1">
    <location>
        <begin position="83"/>
        <end position="236"/>
    </location>
</feature>
<sequence length="879" mass="98788">MPGYRKPHTTAFAPGDLDGFNALEKAFQGRQWASLESDQDRQRELKRRTVPTAYADIPSSEESSLRSVSPGVAPKGMYAMQTQRIAAPAQEASVPPPLRRMPRKVSTPPHLTQESYGLPPTPPTMANSDDAEPRQPSHASGVHFADAVRNALHGQKPSLSRPLPTPDPSPPATNENLAAAPLHSLRLKPAPPGQLSRYPSSRGESFYTAREDPAASQINLARTPSPEPHFSSHDWLASSGGVGLTELGRRFSGERTATPKLQLRRRDLSNIGSQISSRSMTPTPLRRKQRPRSPYLAHRSRDDDFDKQMSYVSDEGFRKQTSVEDINDFIYKSIREENVKRHSAMSNGDAVPAGVYFDQQGHKTPKLRRARGAQDLRSTPGSDASQQRPQRQQQRLQQPRDESPSQPRLRHRGGQLPTRSLEASPEIKTNLEARRAVQDPVLDISMTETQRMTEDLHALHASKQEVDRSIASPKYQYRFKHTTLRHRPLELMFEAQDGERHASLDTDRSFLSSPSRKGSDAQALYPSTTPVSVNRSQVSVRSDMEVCEARGVSIFPHCNESLVVVQQGSRPGSKDVEMDYAASPDHHVSFTQDNTLAPAPTIHVDSRLTDPRQVPLPPFLQVIPPTPNDELDRQLALLEDPNSTTHSRTVPPSRRLSLAQRARRFSESYIETPLFGRALSLRKPLPYLDQHQEQEEIILRPTHLSPFWRPTDIWDGYDAEYAETGDEYYEEQDGEEGEEDEEEVYDRNNNNNNNNNIIYTSNSNPSAPRLPLGGDTSAHPPSLEESKAPRTFPRALSVRMPGFRGTGGFLLGNSLGLDRHGTNNRRPYVVKKKLSSGRLRRKQSRGSYVGELRTRTSEEVLRRWGARWGVKGWGWRRRR</sequence>
<feature type="compositionally biased region" description="Polar residues" evidence="1">
    <location>
        <begin position="376"/>
        <end position="385"/>
    </location>
</feature>
<feature type="region of interest" description="Disordered" evidence="1">
    <location>
        <begin position="362"/>
        <end position="434"/>
    </location>
</feature>
<feature type="region of interest" description="Disordered" evidence="1">
    <location>
        <begin position="727"/>
        <end position="792"/>
    </location>
</feature>
<dbReference type="EMBL" id="NAJL01000070">
    <property type="protein sequence ID" value="TKA22598.1"/>
    <property type="molecule type" value="Genomic_DNA"/>
</dbReference>
<accession>A0A4U0TKZ7</accession>
<feature type="compositionally biased region" description="Low complexity" evidence="1">
    <location>
        <begin position="60"/>
        <end position="69"/>
    </location>
</feature>
<reference evidence="2 3" key="1">
    <citation type="submission" date="2017-03" db="EMBL/GenBank/DDBJ databases">
        <title>Genomes of endolithic fungi from Antarctica.</title>
        <authorList>
            <person name="Coleine C."/>
            <person name="Masonjones S."/>
            <person name="Stajich J.E."/>
        </authorList>
    </citation>
    <scope>NUCLEOTIDE SEQUENCE [LARGE SCALE GENOMIC DNA]</scope>
    <source>
        <strain evidence="2 3">CCFEE 6315</strain>
    </source>
</reference>
<keyword evidence="3" id="KW-1185">Reference proteome</keyword>
<dbReference type="AlphaFoldDB" id="A0A4U0TKZ7"/>
<evidence type="ECO:0000256" key="1">
    <source>
        <dbReference type="SAM" id="MobiDB-lite"/>
    </source>
</evidence>
<gene>
    <name evidence="2" type="ORF">B0A50_08287</name>
</gene>
<proteinExistence type="predicted"/>
<feature type="compositionally biased region" description="Low complexity" evidence="1">
    <location>
        <begin position="386"/>
        <end position="397"/>
    </location>
</feature>
<feature type="compositionally biased region" description="Low complexity" evidence="1">
    <location>
        <begin position="747"/>
        <end position="756"/>
    </location>
</feature>
<feature type="region of interest" description="Disordered" evidence="1">
    <location>
        <begin position="31"/>
        <end position="70"/>
    </location>
</feature>
<comment type="caution">
    <text evidence="2">The sequence shown here is derived from an EMBL/GenBank/DDBJ whole genome shotgun (WGS) entry which is preliminary data.</text>
</comment>
<feature type="region of interest" description="Disordered" evidence="1">
    <location>
        <begin position="249"/>
        <end position="308"/>
    </location>
</feature>
<organism evidence="2 3">
    <name type="scientific">Salinomyces thailandicus</name>
    <dbReference type="NCBI Taxonomy" id="706561"/>
    <lineage>
        <taxon>Eukaryota</taxon>
        <taxon>Fungi</taxon>
        <taxon>Dikarya</taxon>
        <taxon>Ascomycota</taxon>
        <taxon>Pezizomycotina</taxon>
        <taxon>Dothideomycetes</taxon>
        <taxon>Dothideomycetidae</taxon>
        <taxon>Mycosphaerellales</taxon>
        <taxon>Teratosphaeriaceae</taxon>
        <taxon>Salinomyces</taxon>
    </lineage>
</organism>
<dbReference type="Proteomes" id="UP000308549">
    <property type="component" value="Unassembled WGS sequence"/>
</dbReference>
<feature type="compositionally biased region" description="Polar residues" evidence="1">
    <location>
        <begin position="757"/>
        <end position="766"/>
    </location>
</feature>
<evidence type="ECO:0000313" key="2">
    <source>
        <dbReference type="EMBL" id="TKA22598.1"/>
    </source>
</evidence>
<feature type="compositionally biased region" description="Acidic residues" evidence="1">
    <location>
        <begin position="727"/>
        <end position="744"/>
    </location>
</feature>
<feature type="compositionally biased region" description="Polar residues" evidence="1">
    <location>
        <begin position="270"/>
        <end position="282"/>
    </location>
</feature>
<evidence type="ECO:0000313" key="3">
    <source>
        <dbReference type="Proteomes" id="UP000308549"/>
    </source>
</evidence>
<name>A0A4U0TKZ7_9PEZI</name>
<protein>
    <submittedName>
        <fullName evidence="2">Uncharacterized protein</fullName>
    </submittedName>
</protein>
<feature type="region of interest" description="Disordered" evidence="1">
    <location>
        <begin position="500"/>
        <end position="529"/>
    </location>
</feature>